<sequence length="151" mass="16345">MVGGFKYHGNLAQGQLLGKILSKALEASEKSLPRHLIPLPLHYRRLRQRGFEQTNELARAISKDNPSIITTPILNRRRATSQQSLLTAGQRRANVDEAFAVDARSSLPKHVALLDDVVTTGATAISAAKALISAGAERVDLWAVARASINS</sequence>
<reference evidence="2" key="1">
    <citation type="submission" date="2016-02" db="EMBL/GenBank/DDBJ databases">
        <title>Halorhodospira halochloris DSM-1059 complete genome, version 2.</title>
        <authorList>
            <person name="Tsukatani Y."/>
        </authorList>
    </citation>
    <scope>NUCLEOTIDE SEQUENCE</scope>
    <source>
        <strain evidence="2">DSM 1059</strain>
    </source>
</reference>
<dbReference type="PANTHER" id="PTHR47505:SF1">
    <property type="entry name" value="DNA UTILIZATION PROTEIN YHGH"/>
    <property type="match status" value="1"/>
</dbReference>
<evidence type="ECO:0000313" key="2">
    <source>
        <dbReference type="EMBL" id="BAU56436.2"/>
    </source>
</evidence>
<organism evidence="2 3">
    <name type="scientific">Halorhodospira halochloris</name>
    <name type="common">Ectothiorhodospira halochloris</name>
    <dbReference type="NCBI Taxonomy" id="1052"/>
    <lineage>
        <taxon>Bacteria</taxon>
        <taxon>Pseudomonadati</taxon>
        <taxon>Pseudomonadota</taxon>
        <taxon>Gammaproteobacteria</taxon>
        <taxon>Chromatiales</taxon>
        <taxon>Ectothiorhodospiraceae</taxon>
        <taxon>Halorhodospira</taxon>
    </lineage>
</organism>
<accession>A0A0X8X6F0</accession>
<evidence type="ECO:0000256" key="1">
    <source>
        <dbReference type="ARBA" id="ARBA00008007"/>
    </source>
</evidence>
<dbReference type="Proteomes" id="UP000218890">
    <property type="component" value="Chromosome"/>
</dbReference>
<protein>
    <submittedName>
        <fullName evidence="2">Competence protein F homolog</fullName>
    </submittedName>
</protein>
<name>A0A0X8X6F0_HALHR</name>
<dbReference type="EMBL" id="AP017372">
    <property type="protein sequence ID" value="BAU56436.2"/>
    <property type="molecule type" value="Genomic_DNA"/>
</dbReference>
<dbReference type="AlphaFoldDB" id="A0A0X8X6F0"/>
<evidence type="ECO:0000313" key="3">
    <source>
        <dbReference type="Proteomes" id="UP000218890"/>
    </source>
</evidence>
<proteinExistence type="inferred from homology"/>
<dbReference type="InterPro" id="IPR000836">
    <property type="entry name" value="PRTase_dom"/>
</dbReference>
<dbReference type="Gene3D" id="3.40.50.2020">
    <property type="match status" value="1"/>
</dbReference>
<dbReference type="SUPFAM" id="SSF53271">
    <property type="entry name" value="PRTase-like"/>
    <property type="match status" value="1"/>
</dbReference>
<dbReference type="PANTHER" id="PTHR47505">
    <property type="entry name" value="DNA UTILIZATION PROTEIN YHGH"/>
    <property type="match status" value="1"/>
</dbReference>
<dbReference type="CDD" id="cd06223">
    <property type="entry name" value="PRTases_typeI"/>
    <property type="match status" value="1"/>
</dbReference>
<comment type="similarity">
    <text evidence="1">Belongs to the ComF/GntX family.</text>
</comment>
<dbReference type="InterPro" id="IPR029057">
    <property type="entry name" value="PRTase-like"/>
</dbReference>
<dbReference type="KEGG" id="hhk:HH1059_23670"/>
<dbReference type="InterPro" id="IPR051910">
    <property type="entry name" value="ComF/GntX_DNA_util-trans"/>
</dbReference>
<keyword evidence="3" id="KW-1185">Reference proteome</keyword>
<gene>
    <name evidence="2" type="ORF">HH1059_23670</name>
</gene>